<dbReference type="AlphaFoldDB" id="A0AA88L9I1"/>
<dbReference type="EMBL" id="JAVRJZ010000010">
    <property type="protein sequence ID" value="KAK2717867.1"/>
    <property type="molecule type" value="Genomic_DNA"/>
</dbReference>
<dbReference type="Proteomes" id="UP001187531">
    <property type="component" value="Unassembled WGS sequence"/>
</dbReference>
<feature type="compositionally biased region" description="Basic and acidic residues" evidence="1">
    <location>
        <begin position="320"/>
        <end position="335"/>
    </location>
</feature>
<organism evidence="2 3">
    <name type="scientific">Artemia franciscana</name>
    <name type="common">Brine shrimp</name>
    <name type="synonym">Artemia sanfranciscana</name>
    <dbReference type="NCBI Taxonomy" id="6661"/>
    <lineage>
        <taxon>Eukaryota</taxon>
        <taxon>Metazoa</taxon>
        <taxon>Ecdysozoa</taxon>
        <taxon>Arthropoda</taxon>
        <taxon>Crustacea</taxon>
        <taxon>Branchiopoda</taxon>
        <taxon>Anostraca</taxon>
        <taxon>Artemiidae</taxon>
        <taxon>Artemia</taxon>
    </lineage>
</organism>
<protein>
    <submittedName>
        <fullName evidence="2">Uncharacterized protein</fullName>
    </submittedName>
</protein>
<gene>
    <name evidence="2" type="ORF">QYM36_006611</name>
</gene>
<sequence length="394" mass="44475">MSSSFPVLNHDVVVPVLPFQFGKLKNLGPDLAKKVLPPDQFCHELGGFPFLIRVISADPDLVPLYGGVWGAKLHCNVVVFRPTPGMTIEGQCWDARNKVFTYLDLAIKILKPDGASDDTWQGSIVENGDIAKFVLLGYGNCKPLADFTPGTDNLRFQTNNFKPVPILYARFENDPPSGYTIPHGKFKPKNEPKASRHFTEEEVMRILRKAFKPPQLLTKGKTEPEITKIEKTKMQESIPRKRSRSVAITEELNVPKLKKRKEGNTEIELQNGRSQTEKTIKKSSGSPAKPSWKKKNIFEQLCDLDNNKDFCLSKNNESSRGFEEPEQKRQKTKQVKEECDVVGSEIIEILVKKKKKKSKADLSESVLVDKLALDDSGVEMDLDKEKKKKRKSIP</sequence>
<evidence type="ECO:0000256" key="1">
    <source>
        <dbReference type="SAM" id="MobiDB-lite"/>
    </source>
</evidence>
<comment type="caution">
    <text evidence="2">The sequence shown here is derived from an EMBL/GenBank/DDBJ whole genome shotgun (WGS) entry which is preliminary data.</text>
</comment>
<dbReference type="EMBL" id="JAVRJZ010000010">
    <property type="protein sequence ID" value="KAK2717869.1"/>
    <property type="molecule type" value="Genomic_DNA"/>
</dbReference>
<name>A0AA88L9I1_ARTSF</name>
<reference evidence="2" key="1">
    <citation type="submission" date="2023-07" db="EMBL/GenBank/DDBJ databases">
        <title>Chromosome-level genome assembly of Artemia franciscana.</title>
        <authorList>
            <person name="Jo E."/>
        </authorList>
    </citation>
    <scope>NUCLEOTIDE SEQUENCE</scope>
    <source>
        <tissue evidence="2">Whole body</tissue>
    </source>
</reference>
<evidence type="ECO:0000313" key="2">
    <source>
        <dbReference type="EMBL" id="KAK2717869.1"/>
    </source>
</evidence>
<feature type="region of interest" description="Disordered" evidence="1">
    <location>
        <begin position="315"/>
        <end position="335"/>
    </location>
</feature>
<accession>A0AA88L9I1</accession>
<feature type="region of interest" description="Disordered" evidence="1">
    <location>
        <begin position="262"/>
        <end position="292"/>
    </location>
</feature>
<proteinExistence type="predicted"/>
<evidence type="ECO:0000313" key="3">
    <source>
        <dbReference type="Proteomes" id="UP001187531"/>
    </source>
</evidence>
<keyword evidence="3" id="KW-1185">Reference proteome</keyword>